<dbReference type="SUPFAM" id="SSF46785">
    <property type="entry name" value="Winged helix' DNA-binding domain"/>
    <property type="match status" value="1"/>
</dbReference>
<dbReference type="PROSITE" id="PS51118">
    <property type="entry name" value="HTH_HXLR"/>
    <property type="match status" value="1"/>
</dbReference>
<dbReference type="InterPro" id="IPR002577">
    <property type="entry name" value="HTH_HxlR"/>
</dbReference>
<dbReference type="GO" id="GO:0003677">
    <property type="term" value="F:DNA binding"/>
    <property type="evidence" value="ECO:0007669"/>
    <property type="project" value="UniProtKB-KW"/>
</dbReference>
<dbReference type="InterPro" id="IPR036390">
    <property type="entry name" value="WH_DNA-bd_sf"/>
</dbReference>
<feature type="domain" description="HTH hxlR-type" evidence="4">
    <location>
        <begin position="9"/>
        <end position="107"/>
    </location>
</feature>
<dbReference type="Pfam" id="PF01638">
    <property type="entry name" value="HxlR"/>
    <property type="match status" value="1"/>
</dbReference>
<sequence>MKPRYNLPCNIAQSLNIIGDRWTLLIVHEILIGQTTFNNIKKSLDGISSNLLSERLKYLEEEGLLMSELYSDHPPRYRYTLTTKGEELEHVFNSLIIWGSKNLQKCYKKLIDPSSGDEVEIAYYSKETGERIDNIEVVPFEYELQTIDGDK</sequence>
<evidence type="ECO:0000313" key="5">
    <source>
        <dbReference type="EMBL" id="KIL51825.1"/>
    </source>
</evidence>
<gene>
    <name evidence="5" type="ORF">KP78_01950</name>
</gene>
<protein>
    <recommendedName>
        <fullName evidence="4">HTH hxlR-type domain-containing protein</fullName>
    </recommendedName>
</protein>
<reference evidence="5 6" key="1">
    <citation type="submission" date="2015-01" db="EMBL/GenBank/DDBJ databases">
        <title>Genome sequencing of Jeotgalibacillus soli.</title>
        <authorList>
            <person name="Goh K.M."/>
            <person name="Chan K.-G."/>
            <person name="Yaakop A.S."/>
            <person name="Ee R."/>
            <person name="Gan H.M."/>
            <person name="Chan C.S."/>
        </authorList>
    </citation>
    <scope>NUCLEOTIDE SEQUENCE [LARGE SCALE GENOMIC DNA]</scope>
    <source>
        <strain evidence="5 6">P9</strain>
    </source>
</reference>
<dbReference type="Gene3D" id="1.10.10.10">
    <property type="entry name" value="Winged helix-like DNA-binding domain superfamily/Winged helix DNA-binding domain"/>
    <property type="match status" value="1"/>
</dbReference>
<keyword evidence="2" id="KW-0238">DNA-binding</keyword>
<dbReference type="PANTHER" id="PTHR33204">
    <property type="entry name" value="TRANSCRIPTIONAL REGULATOR, MARR FAMILY"/>
    <property type="match status" value="1"/>
</dbReference>
<organism evidence="5 6">
    <name type="scientific">Jeotgalibacillus soli</name>
    <dbReference type="NCBI Taxonomy" id="889306"/>
    <lineage>
        <taxon>Bacteria</taxon>
        <taxon>Bacillati</taxon>
        <taxon>Bacillota</taxon>
        <taxon>Bacilli</taxon>
        <taxon>Bacillales</taxon>
        <taxon>Caryophanaceae</taxon>
        <taxon>Jeotgalibacillus</taxon>
    </lineage>
</organism>
<dbReference type="Proteomes" id="UP000031938">
    <property type="component" value="Unassembled WGS sequence"/>
</dbReference>
<evidence type="ECO:0000256" key="1">
    <source>
        <dbReference type="ARBA" id="ARBA00023015"/>
    </source>
</evidence>
<evidence type="ECO:0000256" key="3">
    <source>
        <dbReference type="ARBA" id="ARBA00023163"/>
    </source>
</evidence>
<accession>A0A0C2RNH4</accession>
<dbReference type="InterPro" id="IPR011991">
    <property type="entry name" value="ArsR-like_HTH"/>
</dbReference>
<keyword evidence="3" id="KW-0804">Transcription</keyword>
<dbReference type="OrthoDB" id="9791143at2"/>
<dbReference type="CDD" id="cd00090">
    <property type="entry name" value="HTH_ARSR"/>
    <property type="match status" value="1"/>
</dbReference>
<comment type="caution">
    <text evidence="5">The sequence shown here is derived from an EMBL/GenBank/DDBJ whole genome shotgun (WGS) entry which is preliminary data.</text>
</comment>
<dbReference type="AlphaFoldDB" id="A0A0C2RNH4"/>
<dbReference type="InterPro" id="IPR036388">
    <property type="entry name" value="WH-like_DNA-bd_sf"/>
</dbReference>
<evidence type="ECO:0000259" key="4">
    <source>
        <dbReference type="PROSITE" id="PS51118"/>
    </source>
</evidence>
<evidence type="ECO:0000256" key="2">
    <source>
        <dbReference type="ARBA" id="ARBA00023125"/>
    </source>
</evidence>
<proteinExistence type="predicted"/>
<name>A0A0C2RNH4_9BACL</name>
<keyword evidence="6" id="KW-1185">Reference proteome</keyword>
<evidence type="ECO:0000313" key="6">
    <source>
        <dbReference type="Proteomes" id="UP000031938"/>
    </source>
</evidence>
<dbReference type="EMBL" id="JXRP01000006">
    <property type="protein sequence ID" value="KIL51825.1"/>
    <property type="molecule type" value="Genomic_DNA"/>
</dbReference>
<dbReference type="STRING" id="889306.KP78_01950"/>
<dbReference type="PANTHER" id="PTHR33204:SF18">
    <property type="entry name" value="TRANSCRIPTIONAL REGULATORY PROTEIN"/>
    <property type="match status" value="1"/>
</dbReference>
<keyword evidence="1" id="KW-0805">Transcription regulation</keyword>
<dbReference type="RefSeq" id="WP_041085570.1">
    <property type="nucleotide sequence ID" value="NZ_JXRP01000006.1"/>
</dbReference>
<dbReference type="PATRIC" id="fig|889306.3.peg.197"/>